<dbReference type="AlphaFoldDB" id="A0A6J7KYD5"/>
<proteinExistence type="inferred from homology"/>
<accession>A0A6J7KYD5</accession>
<evidence type="ECO:0000313" key="3">
    <source>
        <dbReference type="EMBL" id="CAB4959813.1"/>
    </source>
</evidence>
<dbReference type="HAMAP" id="MF_02087">
    <property type="entry name" value="PLP_homeostasis"/>
    <property type="match status" value="1"/>
</dbReference>
<dbReference type="NCBIfam" id="TIGR00044">
    <property type="entry name" value="YggS family pyridoxal phosphate-dependent enzyme"/>
    <property type="match status" value="1"/>
</dbReference>
<keyword evidence="1" id="KW-0663">Pyridoxal phosphate</keyword>
<protein>
    <submittedName>
        <fullName evidence="3">Unannotated protein</fullName>
    </submittedName>
</protein>
<dbReference type="PANTHER" id="PTHR10146">
    <property type="entry name" value="PROLINE SYNTHETASE CO-TRANSCRIBED BACTERIAL HOMOLOG PROTEIN"/>
    <property type="match status" value="1"/>
</dbReference>
<organism evidence="3">
    <name type="scientific">freshwater metagenome</name>
    <dbReference type="NCBI Taxonomy" id="449393"/>
    <lineage>
        <taxon>unclassified sequences</taxon>
        <taxon>metagenomes</taxon>
        <taxon>ecological metagenomes</taxon>
    </lineage>
</organism>
<dbReference type="Pfam" id="PF01168">
    <property type="entry name" value="Ala_racemase_N"/>
    <property type="match status" value="1"/>
</dbReference>
<dbReference type="PIRSF" id="PIRSF004848">
    <property type="entry name" value="YBL036c_PLPDEIII"/>
    <property type="match status" value="1"/>
</dbReference>
<dbReference type="PROSITE" id="PS01211">
    <property type="entry name" value="UPF0001"/>
    <property type="match status" value="1"/>
</dbReference>
<evidence type="ECO:0000256" key="1">
    <source>
        <dbReference type="ARBA" id="ARBA00022898"/>
    </source>
</evidence>
<dbReference type="CDD" id="cd00635">
    <property type="entry name" value="PLPDE_III_YBL036c_like"/>
    <property type="match status" value="1"/>
</dbReference>
<sequence>MSSLSERLSAIDARIDSRLKLNSRESSSLTRIVVSKFHPSSVVRELYSLGVRDFGENRDQEASAKAQEVLDLDVNWHFIGQLQSNKVKSVLGYASVIHSVDRASLLSALMTQTAERVEPLDVFVQVNLTDDAGRGGVDERDLLEFAEQVASAPGLNLLGLMAVASLEGEEERDFTKIAALSALLVKDHPDARYISAGMSSDFELAIDFGATHLRIGTAITGNRDL</sequence>
<dbReference type="InterPro" id="IPR029066">
    <property type="entry name" value="PLP-binding_barrel"/>
</dbReference>
<feature type="domain" description="Alanine racemase N-terminal" evidence="2">
    <location>
        <begin position="42"/>
        <end position="222"/>
    </location>
</feature>
<dbReference type="SUPFAM" id="SSF51419">
    <property type="entry name" value="PLP-binding barrel"/>
    <property type="match status" value="1"/>
</dbReference>
<reference evidence="3" key="1">
    <citation type="submission" date="2020-05" db="EMBL/GenBank/DDBJ databases">
        <authorList>
            <person name="Chiriac C."/>
            <person name="Salcher M."/>
            <person name="Ghai R."/>
            <person name="Kavagutti S V."/>
        </authorList>
    </citation>
    <scope>NUCLEOTIDE SEQUENCE</scope>
</reference>
<dbReference type="InterPro" id="IPR001608">
    <property type="entry name" value="Ala_racemase_N"/>
</dbReference>
<dbReference type="InterPro" id="IPR011078">
    <property type="entry name" value="PyrdxlP_homeostasis"/>
</dbReference>
<dbReference type="PANTHER" id="PTHR10146:SF14">
    <property type="entry name" value="PYRIDOXAL PHOSPHATE HOMEOSTASIS PROTEIN"/>
    <property type="match status" value="1"/>
</dbReference>
<dbReference type="GO" id="GO:0030170">
    <property type="term" value="F:pyridoxal phosphate binding"/>
    <property type="evidence" value="ECO:0007669"/>
    <property type="project" value="InterPro"/>
</dbReference>
<name>A0A6J7KYD5_9ZZZZ</name>
<gene>
    <name evidence="3" type="ORF">UFOPK3837_00990</name>
</gene>
<dbReference type="Gene3D" id="3.20.20.10">
    <property type="entry name" value="Alanine racemase"/>
    <property type="match status" value="1"/>
</dbReference>
<dbReference type="EMBL" id="CAFBNO010000058">
    <property type="protein sequence ID" value="CAB4959813.1"/>
    <property type="molecule type" value="Genomic_DNA"/>
</dbReference>
<evidence type="ECO:0000259" key="2">
    <source>
        <dbReference type="Pfam" id="PF01168"/>
    </source>
</evidence>